<dbReference type="GO" id="GO:0003700">
    <property type="term" value="F:DNA-binding transcription factor activity"/>
    <property type="evidence" value="ECO:0007669"/>
    <property type="project" value="InterPro"/>
</dbReference>
<dbReference type="InterPro" id="IPR036390">
    <property type="entry name" value="WH_DNA-bd_sf"/>
</dbReference>
<dbReference type="OrthoDB" id="5327581at2"/>
<evidence type="ECO:0000313" key="2">
    <source>
        <dbReference type="EMBL" id="OCR22392.1"/>
    </source>
</evidence>
<name>A0A1C7YXD5_PSESX</name>
<protein>
    <recommendedName>
        <fullName evidence="1">HTH marR-type domain-containing protein</fullName>
    </recommendedName>
</protein>
<proteinExistence type="predicted"/>
<dbReference type="EMBL" id="LGSI01000068">
    <property type="protein sequence ID" value="OCR22392.1"/>
    <property type="molecule type" value="Genomic_DNA"/>
</dbReference>
<dbReference type="PRINTS" id="PR00598">
    <property type="entry name" value="HTHMARR"/>
</dbReference>
<dbReference type="SUPFAM" id="SSF46785">
    <property type="entry name" value="Winged helix' DNA-binding domain"/>
    <property type="match status" value="1"/>
</dbReference>
<gene>
    <name evidence="2" type="ORF">AFK24_25155</name>
</gene>
<dbReference type="GO" id="GO:0006950">
    <property type="term" value="P:response to stress"/>
    <property type="evidence" value="ECO:0007669"/>
    <property type="project" value="TreeGrafter"/>
</dbReference>
<dbReference type="InterPro" id="IPR036388">
    <property type="entry name" value="WH-like_DNA-bd_sf"/>
</dbReference>
<dbReference type="SMART" id="SM00347">
    <property type="entry name" value="HTH_MARR"/>
    <property type="match status" value="1"/>
</dbReference>
<evidence type="ECO:0000259" key="1">
    <source>
        <dbReference type="PROSITE" id="PS50995"/>
    </source>
</evidence>
<dbReference type="InterPro" id="IPR039422">
    <property type="entry name" value="MarR/SlyA-like"/>
</dbReference>
<comment type="caution">
    <text evidence="2">The sequence shown here is derived from an EMBL/GenBank/DDBJ whole genome shotgun (WGS) entry which is preliminary data.</text>
</comment>
<accession>A0A1C7YXD5</accession>
<dbReference type="Proteomes" id="UP000093104">
    <property type="component" value="Unassembled WGS sequence"/>
</dbReference>
<dbReference type="Pfam" id="PF12802">
    <property type="entry name" value="MarR_2"/>
    <property type="match status" value="1"/>
</dbReference>
<organism evidence="2 3">
    <name type="scientific">Pseudomonas syringae</name>
    <dbReference type="NCBI Taxonomy" id="317"/>
    <lineage>
        <taxon>Bacteria</taxon>
        <taxon>Pseudomonadati</taxon>
        <taxon>Pseudomonadota</taxon>
        <taxon>Gammaproteobacteria</taxon>
        <taxon>Pseudomonadales</taxon>
        <taxon>Pseudomonadaceae</taxon>
        <taxon>Pseudomonas</taxon>
    </lineage>
</organism>
<evidence type="ECO:0000313" key="3">
    <source>
        <dbReference type="Proteomes" id="UP000093104"/>
    </source>
</evidence>
<sequence>MPETTKILLRERALTELGAELNMLIAGFRTVSAEAAAVFDPPLTPSGFHLLQWLRAHGPAKASQIADGLLMDRSVISRLVNHLRTLGLIQVRAGDDDGRSIVVDLTAIGREQLGIAEVHKGNRFTQRTEQLTDSELTQLTLLLRRLNLSSGALERY</sequence>
<feature type="domain" description="HTH marR-type" evidence="1">
    <location>
        <begin position="14"/>
        <end position="148"/>
    </location>
</feature>
<dbReference type="InterPro" id="IPR000835">
    <property type="entry name" value="HTH_MarR-typ"/>
</dbReference>
<dbReference type="AlphaFoldDB" id="A0A1C7YXD5"/>
<dbReference type="RefSeq" id="WP_065835801.1">
    <property type="nucleotide sequence ID" value="NZ_LGSI01000068.1"/>
</dbReference>
<dbReference type="PANTHER" id="PTHR33164:SF57">
    <property type="entry name" value="MARR-FAMILY TRANSCRIPTIONAL REGULATOR"/>
    <property type="match status" value="1"/>
</dbReference>
<dbReference type="PANTHER" id="PTHR33164">
    <property type="entry name" value="TRANSCRIPTIONAL REGULATOR, MARR FAMILY"/>
    <property type="match status" value="1"/>
</dbReference>
<dbReference type="Gene3D" id="1.10.10.10">
    <property type="entry name" value="Winged helix-like DNA-binding domain superfamily/Winged helix DNA-binding domain"/>
    <property type="match status" value="1"/>
</dbReference>
<dbReference type="PROSITE" id="PS50995">
    <property type="entry name" value="HTH_MARR_2"/>
    <property type="match status" value="1"/>
</dbReference>
<reference evidence="2 3" key="1">
    <citation type="submission" date="2015-07" db="EMBL/GenBank/DDBJ databases">
        <title>Draft genome sequence of a diazotrophic, plant growth-promoting rhizobacterium of the Pseudomonas syringae complex.</title>
        <authorList>
            <person name="Patten C.L."/>
            <person name="Jeong H."/>
        </authorList>
    </citation>
    <scope>NUCLEOTIDE SEQUENCE [LARGE SCALE GENOMIC DNA]</scope>
    <source>
        <strain evidence="2 3">GR12-2</strain>
    </source>
</reference>